<keyword evidence="2" id="KW-0732">Signal</keyword>
<feature type="region of interest" description="Disordered" evidence="1">
    <location>
        <begin position="168"/>
        <end position="187"/>
    </location>
</feature>
<evidence type="ECO:0000256" key="1">
    <source>
        <dbReference type="SAM" id="MobiDB-lite"/>
    </source>
</evidence>
<sequence>MITFIQFFVLILVACRWTLTNAGIQRIIPTSYRTPSDYLASVVGRGKATPMAVRPLAMSRIQIYVKQDWLGTSIGGSTGTDGGYTDDRIVRSRTTPCGCSRTRWSQPTTTTQGPPCRCRTATTQRTLPTATRTWPPLPTRCTACDTPATATVRTLPPWKYTVRVSPFTTTESPTTRPPHHCPPPVNDDGEDFLDFLVEEDTDDEDDDVRRRVTTAADSPPTPLITTVYPTATTARCPVREPVPRSPVTGRYPTSPTPIRRRRPCTCVCHRPVLSPTRSPSLHYQRAAAAAGIAVGPYD</sequence>
<reference evidence="4" key="1">
    <citation type="submission" date="2025-08" db="UniProtKB">
        <authorList>
            <consortium name="RefSeq"/>
        </authorList>
    </citation>
    <scope>IDENTIFICATION</scope>
    <source>
        <tissue evidence="4">Whole body</tissue>
    </source>
</reference>
<feature type="region of interest" description="Disordered" evidence="1">
    <location>
        <begin position="237"/>
        <end position="256"/>
    </location>
</feature>
<dbReference type="GeneID" id="112688592"/>
<name>A0A8B8G343_9HEMI</name>
<dbReference type="Proteomes" id="UP000694846">
    <property type="component" value="Unplaced"/>
</dbReference>
<keyword evidence="3" id="KW-1185">Reference proteome</keyword>
<protein>
    <submittedName>
        <fullName evidence="4">Mucin-2-like</fullName>
    </submittedName>
</protein>
<evidence type="ECO:0000256" key="2">
    <source>
        <dbReference type="SAM" id="SignalP"/>
    </source>
</evidence>
<dbReference type="AlphaFoldDB" id="A0A8B8G343"/>
<evidence type="ECO:0000313" key="4">
    <source>
        <dbReference type="RefSeq" id="XP_025417654.1"/>
    </source>
</evidence>
<dbReference type="RefSeq" id="XP_025417654.1">
    <property type="nucleotide sequence ID" value="XM_025561869.1"/>
</dbReference>
<evidence type="ECO:0000313" key="3">
    <source>
        <dbReference type="Proteomes" id="UP000694846"/>
    </source>
</evidence>
<accession>A0A8B8G343</accession>
<organism evidence="3 4">
    <name type="scientific">Sipha flava</name>
    <name type="common">yellow sugarcane aphid</name>
    <dbReference type="NCBI Taxonomy" id="143950"/>
    <lineage>
        <taxon>Eukaryota</taxon>
        <taxon>Metazoa</taxon>
        <taxon>Ecdysozoa</taxon>
        <taxon>Arthropoda</taxon>
        <taxon>Hexapoda</taxon>
        <taxon>Insecta</taxon>
        <taxon>Pterygota</taxon>
        <taxon>Neoptera</taxon>
        <taxon>Paraneoptera</taxon>
        <taxon>Hemiptera</taxon>
        <taxon>Sternorrhyncha</taxon>
        <taxon>Aphidomorpha</taxon>
        <taxon>Aphidoidea</taxon>
        <taxon>Aphididae</taxon>
        <taxon>Sipha</taxon>
    </lineage>
</organism>
<feature type="chain" id="PRO_5034138816" evidence="2">
    <location>
        <begin position="23"/>
        <end position="298"/>
    </location>
</feature>
<proteinExistence type="predicted"/>
<gene>
    <name evidence="4" type="primary">LOC112688592</name>
</gene>
<feature type="signal peptide" evidence="2">
    <location>
        <begin position="1"/>
        <end position="22"/>
    </location>
</feature>